<dbReference type="Pfam" id="PF02174">
    <property type="entry name" value="IRS"/>
    <property type="match status" value="1"/>
</dbReference>
<dbReference type="SMART" id="SM01244">
    <property type="entry name" value="IRS"/>
    <property type="match status" value="1"/>
</dbReference>
<dbReference type="InterPro" id="IPR011993">
    <property type="entry name" value="PH-like_dom_sf"/>
</dbReference>
<feature type="region of interest" description="Disordered" evidence="1">
    <location>
        <begin position="82"/>
        <end position="101"/>
    </location>
</feature>
<dbReference type="Proteomes" id="UP000694388">
    <property type="component" value="Unplaced"/>
</dbReference>
<dbReference type="GO" id="GO:0043410">
    <property type="term" value="P:positive regulation of MAPK cascade"/>
    <property type="evidence" value="ECO:0007669"/>
    <property type="project" value="TreeGrafter"/>
</dbReference>
<protein>
    <submittedName>
        <fullName evidence="3">Docking protein 1</fullName>
    </submittedName>
</protein>
<feature type="region of interest" description="Disordered" evidence="1">
    <location>
        <begin position="416"/>
        <end position="453"/>
    </location>
</feature>
<dbReference type="InterPro" id="IPR002404">
    <property type="entry name" value="IRS_PTB"/>
</dbReference>
<proteinExistence type="predicted"/>
<name>A0A8C4Q6B1_EPTBU</name>
<dbReference type="PROSITE" id="PS51064">
    <property type="entry name" value="IRS_PTB"/>
    <property type="match status" value="1"/>
</dbReference>
<accession>A0A8C4Q6B1</accession>
<organism evidence="3 4">
    <name type="scientific">Eptatretus burgeri</name>
    <name type="common">Inshore hagfish</name>
    <dbReference type="NCBI Taxonomy" id="7764"/>
    <lineage>
        <taxon>Eukaryota</taxon>
        <taxon>Metazoa</taxon>
        <taxon>Chordata</taxon>
        <taxon>Craniata</taxon>
        <taxon>Vertebrata</taxon>
        <taxon>Cyclostomata</taxon>
        <taxon>Myxini</taxon>
        <taxon>Myxiniformes</taxon>
        <taxon>Myxinidae</taxon>
        <taxon>Eptatretinae</taxon>
        <taxon>Eptatretus</taxon>
    </lineage>
</organism>
<dbReference type="SMART" id="SM00310">
    <property type="entry name" value="PTBI"/>
    <property type="match status" value="1"/>
</dbReference>
<evidence type="ECO:0000313" key="4">
    <source>
        <dbReference type="Proteomes" id="UP000694388"/>
    </source>
</evidence>
<feature type="compositionally biased region" description="Basic residues" evidence="1">
    <location>
        <begin position="440"/>
        <end position="453"/>
    </location>
</feature>
<dbReference type="GO" id="GO:0007265">
    <property type="term" value="P:Ras protein signal transduction"/>
    <property type="evidence" value="ECO:0007669"/>
    <property type="project" value="TreeGrafter"/>
</dbReference>
<dbReference type="AlphaFoldDB" id="A0A8C4Q6B1"/>
<sequence>MEISLKDGVAYVQHQRFRKKSWRKYHLYLFGSSPWGLARLEFYRLSTVSDSIGTSAHRRICTIPERVIRLAEFWNVRGLGEASSSNSWGAGGPSPPGGTEGLVLGAEGGHVWLAVPEGEGADWLRTISRLAFKGKGFQEQRMMDVERECGDMENSLYSSIKKDSDYDVCIQLTSAAKRCGLNGHMTLKVAEQGLEVHPLDGSIGGQTYTWPYHLLRRFGRDINSFSFEAGRRCSSGPGTFTLLTSQGPDIFDIVSATVSRYKATCEKDSSPSSPLEHPVTLDSSTLSKHHNLHERVESGPEALSTSYSKSGIYSEPADVVMTSGDFERDGDERDIHYAYSHPISILSKPNDTLVELEKDSEMKTDKGIVTGCLPVPLSSLMSIPARLPRKLPRIGTTEQARIEPGVEWVADEHFGRKNDVPSCTPSKPQTSSDEYAVVNKKNKMKHRSSISRV</sequence>
<reference evidence="3" key="2">
    <citation type="submission" date="2025-09" db="UniProtKB">
        <authorList>
            <consortium name="Ensembl"/>
        </authorList>
    </citation>
    <scope>IDENTIFICATION</scope>
</reference>
<dbReference type="GeneTree" id="ENSGT00940000155980"/>
<evidence type="ECO:0000313" key="3">
    <source>
        <dbReference type="Ensembl" id="ENSEBUP00000010412.1"/>
    </source>
</evidence>
<dbReference type="PANTHER" id="PTHR21258:SF62">
    <property type="entry name" value="INSULIN RECEPTOR SUBSTRATE 1"/>
    <property type="match status" value="1"/>
</dbReference>
<dbReference type="PANTHER" id="PTHR21258">
    <property type="entry name" value="DOCKING PROTEIN RELATED"/>
    <property type="match status" value="1"/>
</dbReference>
<evidence type="ECO:0000256" key="1">
    <source>
        <dbReference type="SAM" id="MobiDB-lite"/>
    </source>
</evidence>
<dbReference type="Ensembl" id="ENSEBUT00000010959.1">
    <property type="protein sequence ID" value="ENSEBUP00000010412.1"/>
    <property type="gene ID" value="ENSEBUG00000006693.1"/>
</dbReference>
<dbReference type="GO" id="GO:0005737">
    <property type="term" value="C:cytoplasm"/>
    <property type="evidence" value="ECO:0007669"/>
    <property type="project" value="TreeGrafter"/>
</dbReference>
<feature type="compositionally biased region" description="Polar residues" evidence="1">
    <location>
        <begin position="421"/>
        <end position="433"/>
    </location>
</feature>
<feature type="domain" description="IRS-type PTB" evidence="2">
    <location>
        <begin position="162"/>
        <end position="268"/>
    </location>
</feature>
<dbReference type="SUPFAM" id="SSF50729">
    <property type="entry name" value="PH domain-like"/>
    <property type="match status" value="1"/>
</dbReference>
<reference evidence="3" key="1">
    <citation type="submission" date="2025-08" db="UniProtKB">
        <authorList>
            <consortium name="Ensembl"/>
        </authorList>
    </citation>
    <scope>IDENTIFICATION</scope>
</reference>
<evidence type="ECO:0000259" key="2">
    <source>
        <dbReference type="PROSITE" id="PS51064"/>
    </source>
</evidence>
<dbReference type="Gene3D" id="2.30.29.30">
    <property type="entry name" value="Pleckstrin-homology domain (PH domain)/Phosphotyrosine-binding domain (PTB)"/>
    <property type="match status" value="2"/>
</dbReference>
<dbReference type="GO" id="GO:0007169">
    <property type="term" value="P:cell surface receptor protein tyrosine kinase signaling pathway"/>
    <property type="evidence" value="ECO:0007669"/>
    <property type="project" value="TreeGrafter"/>
</dbReference>
<keyword evidence="4" id="KW-1185">Reference proteome</keyword>
<dbReference type="InterPro" id="IPR050996">
    <property type="entry name" value="Docking_Protein_DOK"/>
</dbReference>